<evidence type="ECO:0000313" key="2">
    <source>
        <dbReference type="Proteomes" id="UP000198517"/>
    </source>
</evidence>
<accession>A0A1G7AN70</accession>
<proteinExistence type="predicted"/>
<dbReference type="RefSeq" id="WP_092736066.1">
    <property type="nucleotide sequence ID" value="NZ_FNAS01000004.1"/>
</dbReference>
<protein>
    <submittedName>
        <fullName evidence="1">Uncharacterized protein</fullName>
    </submittedName>
</protein>
<reference evidence="1 2" key="1">
    <citation type="submission" date="2016-10" db="EMBL/GenBank/DDBJ databases">
        <authorList>
            <person name="de Groot N.N."/>
        </authorList>
    </citation>
    <scope>NUCLEOTIDE SEQUENCE [LARGE SCALE GENOMIC DNA]</scope>
    <source>
        <strain evidence="1 2">DSM 24015</strain>
    </source>
</reference>
<dbReference type="AlphaFoldDB" id="A0A1G7AN70"/>
<evidence type="ECO:0000313" key="1">
    <source>
        <dbReference type="EMBL" id="SDE15326.1"/>
    </source>
</evidence>
<dbReference type="Proteomes" id="UP000198517">
    <property type="component" value="Unassembled WGS sequence"/>
</dbReference>
<organism evidence="1 2">
    <name type="scientific">Riemerella columbipharyngis</name>
    <dbReference type="NCBI Taxonomy" id="1071918"/>
    <lineage>
        <taxon>Bacteria</taxon>
        <taxon>Pseudomonadati</taxon>
        <taxon>Bacteroidota</taxon>
        <taxon>Flavobacteriia</taxon>
        <taxon>Flavobacteriales</taxon>
        <taxon>Weeksellaceae</taxon>
        <taxon>Riemerella</taxon>
    </lineage>
</organism>
<dbReference type="EMBL" id="FNAS01000004">
    <property type="protein sequence ID" value="SDE15326.1"/>
    <property type="molecule type" value="Genomic_DNA"/>
</dbReference>
<dbReference type="STRING" id="1071918.SAMN05421544_1049"/>
<name>A0A1G7AN70_9FLAO</name>
<gene>
    <name evidence="1" type="ORF">SAMN05421544_1049</name>
</gene>
<keyword evidence="2" id="KW-1185">Reference proteome</keyword>
<sequence length="62" mass="7516">MGQICHHFGWTLDYLLWGVDWRIVQRMLIDAPNYGIEEKEEKEISLKEQSAEDLKMMLERYK</sequence>
<dbReference type="OrthoDB" id="1273867at2"/>